<feature type="region of interest" description="Disordered" evidence="1">
    <location>
        <begin position="247"/>
        <end position="315"/>
    </location>
</feature>
<proteinExistence type="predicted"/>
<feature type="compositionally biased region" description="Polar residues" evidence="1">
    <location>
        <begin position="252"/>
        <end position="267"/>
    </location>
</feature>
<dbReference type="Proteomes" id="UP001497512">
    <property type="component" value="Chromosome 10"/>
</dbReference>
<organism evidence="2 3">
    <name type="scientific">Sphagnum troendelagicum</name>
    <dbReference type="NCBI Taxonomy" id="128251"/>
    <lineage>
        <taxon>Eukaryota</taxon>
        <taxon>Viridiplantae</taxon>
        <taxon>Streptophyta</taxon>
        <taxon>Embryophyta</taxon>
        <taxon>Bryophyta</taxon>
        <taxon>Sphagnophytina</taxon>
        <taxon>Sphagnopsida</taxon>
        <taxon>Sphagnales</taxon>
        <taxon>Sphagnaceae</taxon>
        <taxon>Sphagnum</taxon>
    </lineage>
</organism>
<gene>
    <name evidence="2" type="ORF">CSSPTR1EN2_LOCUS2568</name>
</gene>
<dbReference type="EMBL" id="OZ019902">
    <property type="protein sequence ID" value="CAK9194522.1"/>
    <property type="molecule type" value="Genomic_DNA"/>
</dbReference>
<reference evidence="2" key="1">
    <citation type="submission" date="2024-02" db="EMBL/GenBank/DDBJ databases">
        <authorList>
            <consortium name="ELIXIR-Norway"/>
            <consortium name="Elixir Norway"/>
        </authorList>
    </citation>
    <scope>NUCLEOTIDE SEQUENCE</scope>
</reference>
<name>A0ABP0TFA0_9BRYO</name>
<protein>
    <submittedName>
        <fullName evidence="2">Uncharacterized protein</fullName>
    </submittedName>
</protein>
<evidence type="ECO:0000313" key="2">
    <source>
        <dbReference type="EMBL" id="CAK9194522.1"/>
    </source>
</evidence>
<dbReference type="PANTHER" id="PTHR33828:SF2">
    <property type="entry name" value="NUCLEOLIN"/>
    <property type="match status" value="1"/>
</dbReference>
<evidence type="ECO:0000313" key="3">
    <source>
        <dbReference type="Proteomes" id="UP001497512"/>
    </source>
</evidence>
<accession>A0ABP0TFA0</accession>
<evidence type="ECO:0000256" key="1">
    <source>
        <dbReference type="SAM" id="MobiDB-lite"/>
    </source>
</evidence>
<feature type="region of interest" description="Disordered" evidence="1">
    <location>
        <begin position="1"/>
        <end position="69"/>
    </location>
</feature>
<keyword evidence="3" id="KW-1185">Reference proteome</keyword>
<feature type="compositionally biased region" description="Basic and acidic residues" evidence="1">
    <location>
        <begin position="1"/>
        <end position="24"/>
    </location>
</feature>
<dbReference type="PANTHER" id="PTHR33828">
    <property type="entry name" value="OS05G0596200 PROTEIN"/>
    <property type="match status" value="1"/>
</dbReference>
<sequence>MEKFTPERKEEEQAVKRTKDEKKRQFVLLSKTPKRPPETVGAKSTPKTINGGGLASSVEKFTPNRKENLEPVKFKDEKGKVVLSKTPQAFSAGVTPKTTNGGVLARADKETQDRKEQDPLKSKDEKGKMLLSKTLKKPKVFSTKVTSNATNGGMSSSVGKVVRKVTVTTTKTITNTTTKTMKEEKREKRVFTLPGQRHEPPEERDALRIFYETLHEQIPGSEMAEVWMMEHGLLAFAEAKKVLERKQRRAQYQKNGTPSKSSSTPVRHSNGFIEKKAMTHNGKLKAAEPSPKGQRKRFQSDSNDGFIRPVKQLKT</sequence>
<feature type="region of interest" description="Disordered" evidence="1">
    <location>
        <begin position="91"/>
        <end position="131"/>
    </location>
</feature>
<feature type="compositionally biased region" description="Basic and acidic residues" evidence="1">
    <location>
        <begin position="106"/>
        <end position="128"/>
    </location>
</feature>